<feature type="chain" id="PRO_5007296052" description="Chitin-binding type-1 domain-containing protein" evidence="2">
    <location>
        <begin position="22"/>
        <end position="191"/>
    </location>
</feature>
<dbReference type="AlphaFoldDB" id="A0A139A9A4"/>
<sequence length="191" mass="19489">MTRAILLAITAFIALFAQAQALVIWFDLSALLLCSALAPPISRSPSTRPRTSSTTLAWLPPQRKEPQHGHPPHPAPNGGPTHRPHLHIPTDCISGSMCFSCGGGNFCGSTWDDACGYDGPMGAGGANGTLRDRDWDLIGYCHQLRGRDGVGVVSTATGTAAAAAGASGTPRPGAAGGKVGSRGVGVVLAVV</sequence>
<evidence type="ECO:0000313" key="3">
    <source>
        <dbReference type="EMBL" id="KXS13380.1"/>
    </source>
</evidence>
<proteinExistence type="predicted"/>
<evidence type="ECO:0000256" key="1">
    <source>
        <dbReference type="SAM" id="MobiDB-lite"/>
    </source>
</evidence>
<evidence type="ECO:0000256" key="2">
    <source>
        <dbReference type="SAM" id="SignalP"/>
    </source>
</evidence>
<gene>
    <name evidence="3" type="ORF">M427DRAFT_33976</name>
</gene>
<accession>A0A139A9A4</accession>
<protein>
    <recommendedName>
        <fullName evidence="5">Chitin-binding type-1 domain-containing protein</fullName>
    </recommendedName>
</protein>
<organism evidence="3 4">
    <name type="scientific">Gonapodya prolifera (strain JEL478)</name>
    <name type="common">Monoblepharis prolifera</name>
    <dbReference type="NCBI Taxonomy" id="1344416"/>
    <lineage>
        <taxon>Eukaryota</taxon>
        <taxon>Fungi</taxon>
        <taxon>Fungi incertae sedis</taxon>
        <taxon>Chytridiomycota</taxon>
        <taxon>Chytridiomycota incertae sedis</taxon>
        <taxon>Monoblepharidomycetes</taxon>
        <taxon>Monoblepharidales</taxon>
        <taxon>Gonapodyaceae</taxon>
        <taxon>Gonapodya</taxon>
    </lineage>
</organism>
<dbReference type="EMBL" id="KQ965778">
    <property type="protein sequence ID" value="KXS13380.1"/>
    <property type="molecule type" value="Genomic_DNA"/>
</dbReference>
<dbReference type="Proteomes" id="UP000070544">
    <property type="component" value="Unassembled WGS sequence"/>
</dbReference>
<feature type="signal peptide" evidence="2">
    <location>
        <begin position="1"/>
        <end position="21"/>
    </location>
</feature>
<evidence type="ECO:0000313" key="4">
    <source>
        <dbReference type="Proteomes" id="UP000070544"/>
    </source>
</evidence>
<feature type="region of interest" description="Disordered" evidence="1">
    <location>
        <begin position="61"/>
        <end position="83"/>
    </location>
</feature>
<keyword evidence="4" id="KW-1185">Reference proteome</keyword>
<evidence type="ECO:0008006" key="5">
    <source>
        <dbReference type="Google" id="ProtNLM"/>
    </source>
</evidence>
<name>A0A139A9A4_GONPJ</name>
<reference evidence="3 4" key="1">
    <citation type="journal article" date="2015" name="Genome Biol. Evol.">
        <title>Phylogenomic analyses indicate that early fungi evolved digesting cell walls of algal ancestors of land plants.</title>
        <authorList>
            <person name="Chang Y."/>
            <person name="Wang S."/>
            <person name="Sekimoto S."/>
            <person name="Aerts A.L."/>
            <person name="Choi C."/>
            <person name="Clum A."/>
            <person name="LaButti K.M."/>
            <person name="Lindquist E.A."/>
            <person name="Yee Ngan C."/>
            <person name="Ohm R.A."/>
            <person name="Salamov A.A."/>
            <person name="Grigoriev I.V."/>
            <person name="Spatafora J.W."/>
            <person name="Berbee M.L."/>
        </authorList>
    </citation>
    <scope>NUCLEOTIDE SEQUENCE [LARGE SCALE GENOMIC DNA]</scope>
    <source>
        <strain evidence="3 4">JEL478</strain>
    </source>
</reference>
<keyword evidence="2" id="KW-0732">Signal</keyword>